<dbReference type="CDD" id="cd18808">
    <property type="entry name" value="SF1_C_Upf1"/>
    <property type="match status" value="1"/>
</dbReference>
<evidence type="ECO:0000256" key="3">
    <source>
        <dbReference type="ARBA" id="ARBA00022801"/>
    </source>
</evidence>
<organism evidence="9 10">
    <name type="scientific">Spirosoma validum</name>
    <dbReference type="NCBI Taxonomy" id="2771355"/>
    <lineage>
        <taxon>Bacteria</taxon>
        <taxon>Pseudomonadati</taxon>
        <taxon>Bacteroidota</taxon>
        <taxon>Cytophagia</taxon>
        <taxon>Cytophagales</taxon>
        <taxon>Cytophagaceae</taxon>
        <taxon>Spirosoma</taxon>
    </lineage>
</organism>
<evidence type="ECO:0000256" key="5">
    <source>
        <dbReference type="ARBA" id="ARBA00022840"/>
    </source>
</evidence>
<keyword evidence="6" id="KW-0175">Coiled coil</keyword>
<dbReference type="InterPro" id="IPR050534">
    <property type="entry name" value="Coronavir_polyprotein_1ab"/>
</dbReference>
<dbReference type="Gene3D" id="3.40.50.300">
    <property type="entry name" value="P-loop containing nucleotide triphosphate hydrolases"/>
    <property type="match status" value="3"/>
</dbReference>
<keyword evidence="10" id="KW-1185">Reference proteome</keyword>
<evidence type="ECO:0000256" key="6">
    <source>
        <dbReference type="SAM" id="Coils"/>
    </source>
</evidence>
<evidence type="ECO:0000256" key="1">
    <source>
        <dbReference type="ARBA" id="ARBA00007913"/>
    </source>
</evidence>
<dbReference type="InterPro" id="IPR041677">
    <property type="entry name" value="DNA2/NAM7_AAA_11"/>
</dbReference>
<evidence type="ECO:0000256" key="4">
    <source>
        <dbReference type="ARBA" id="ARBA00022806"/>
    </source>
</evidence>
<dbReference type="GO" id="GO:0016787">
    <property type="term" value="F:hydrolase activity"/>
    <property type="evidence" value="ECO:0007669"/>
    <property type="project" value="UniProtKB-KW"/>
</dbReference>
<dbReference type="InterPro" id="IPR027417">
    <property type="entry name" value="P-loop_NTPase"/>
</dbReference>
<evidence type="ECO:0000259" key="7">
    <source>
        <dbReference type="Pfam" id="PF13086"/>
    </source>
</evidence>
<keyword evidence="4" id="KW-0347">Helicase</keyword>
<dbReference type="EMBL" id="JACXAA010000006">
    <property type="protein sequence ID" value="MBD2754600.1"/>
    <property type="molecule type" value="Genomic_DNA"/>
</dbReference>
<accession>A0A927GEG8</accession>
<dbReference type="RefSeq" id="WP_191040234.1">
    <property type="nucleotide sequence ID" value="NZ_JACXAA010000006.1"/>
</dbReference>
<feature type="domain" description="DNA2/NAM7 helicase-like C-terminal" evidence="8">
    <location>
        <begin position="1012"/>
        <end position="1202"/>
    </location>
</feature>
<feature type="domain" description="DNA2/NAM7 helicase helicase" evidence="7">
    <location>
        <begin position="944"/>
        <end position="987"/>
    </location>
</feature>
<feature type="domain" description="DNA2/NAM7 helicase helicase" evidence="7">
    <location>
        <begin position="305"/>
        <end position="409"/>
    </location>
</feature>
<protein>
    <submittedName>
        <fullName evidence="9">DUF4011 domain-containing protein</fullName>
    </submittedName>
</protein>
<sequence length="1331" mass="152422">MKIPVQTVLKTFRRRLTNLSSRNRSLLLTSLPAGQFLDLHETDFLLNKPSFSIIADLIGRKSSVSLCEVLDARQERSNEVSRKLRRIDRTVRFIEDERGTEDLYVGWPFVKGKFLDETVVHGPLLFFPVQIEQQGKFWKLIRRGEELAFLNPTLALAYGQFNQVKLPDEVVDKIMDDFDRDPLVFRTQLYEWLKTTALEINFNQDLFTDKLQFFTKQTAKDLTQLERTGELKLYPEAVLGIFPQAGSFLVPDYDRLLAEGIGEGAEGEKPGTLDNEQYFPSAPNPLPSALYPLPEKFIHTPLPMDASQEAALRAVKAGQSLVVQGPPGTGKSQLIANLMADAAASGKRVLLVCQKRAALDVVQERLRQVGMGPFLALVHDFQDDRRALFSQIAEQINQIDAYKQQNNSLNAVLLERDFEIESRRIDETVAELQTFKNALFDTSVYGLSAKELYLTSEPSAPIISLEDSYQQFHLLKVDNFVQRLTDYAAYQQRLGTNHLWTERVSFAQFSNADLTKIDQTITRWTQLRDQSNEQTTQLLGQSLSLDQLAEWRSHDWEITALLTLLDSPNIAEVWAVVNYLRNKPDHPAIVMDEAKFEQIGQAWEETLVSPGPEASLQTPDLRAFRDLVADARSARSSWISWNWWQLTNAGKEQLQAVASSNNLTLTETDLQTLATKVDKRIRLEAIRYEASSLLTDLLLPETPESVQLLRRAQQIIERRNTITPLQQLPELYWQTPERFIDNTKSLSTLAETVEKQRITSEIYLTTTQLKQLWEEDTFVGSFRQALRNDFDLMVESDHLQAGFSENEALVIERIHDQEPSTWVERFQMSLRLAWLNHIEALHPALRSVSSLKMSQWEQALQDSVQRKQELSRDILLVKLREQTYRNLTLNRLSNVVTYRDLLHQTTKKRNVWPVRKLMESFADEVFKLVPCWLASPESVSAMFPLREGLFDLVIFDEASQCFAENGIPAMVRGKQVVVTGDNQQLRPSDLYRIRLDDTEQDEEIPIALEVESLLELAAQQLPQISLTEHYRSHSLDLITFSNENFYQNKLSLLPNFDDANRHEPAIRYLNVKGTWEHNTNPIEAEAILQLLDQLVVELPGRSIGVVTFNYPQQQLIQDMLESKFEALALAGESTPQLSASLFVKNIENVQGDERDIIIFSIGYASDERGRVVMQFGSLNAKGGENRLNVAVTRARERIYIVTSLWPEQLTIADTANNGPKLLKAYLSYALNVAQERFQPTPSLQHALQSTTLLKHKLAVQHSNWQPELPFADLTVKEDKLYKSLILTDDDAYHQQTLKQAHAYLPISLRARKWPFVRMWSREFWRQVDQSG</sequence>
<dbReference type="PANTHER" id="PTHR43788">
    <property type="entry name" value="DNA2/NAM7 HELICASE FAMILY MEMBER"/>
    <property type="match status" value="1"/>
</dbReference>
<evidence type="ECO:0000256" key="2">
    <source>
        <dbReference type="ARBA" id="ARBA00022741"/>
    </source>
</evidence>
<dbReference type="Proteomes" id="UP000653797">
    <property type="component" value="Unassembled WGS sequence"/>
</dbReference>
<dbReference type="Pfam" id="PF13195">
    <property type="entry name" value="DUF4011"/>
    <property type="match status" value="1"/>
</dbReference>
<dbReference type="SUPFAM" id="SSF52540">
    <property type="entry name" value="P-loop containing nucleoside triphosphate hydrolases"/>
    <property type="match status" value="1"/>
</dbReference>
<keyword evidence="5" id="KW-0067">ATP-binding</keyword>
<gene>
    <name evidence="9" type="ORF">IC230_16960</name>
</gene>
<dbReference type="GO" id="GO:0005524">
    <property type="term" value="F:ATP binding"/>
    <property type="evidence" value="ECO:0007669"/>
    <property type="project" value="UniProtKB-KW"/>
</dbReference>
<feature type="coiled-coil region" evidence="6">
    <location>
        <begin position="385"/>
        <end position="412"/>
    </location>
</feature>
<name>A0A927GEG8_9BACT</name>
<evidence type="ECO:0000313" key="9">
    <source>
        <dbReference type="EMBL" id="MBD2754600.1"/>
    </source>
</evidence>
<comment type="caution">
    <text evidence="9">The sequence shown here is derived from an EMBL/GenBank/DDBJ whole genome shotgun (WGS) entry which is preliminary data.</text>
</comment>
<evidence type="ECO:0000313" key="10">
    <source>
        <dbReference type="Proteomes" id="UP000653797"/>
    </source>
</evidence>
<dbReference type="GO" id="GO:0043139">
    <property type="term" value="F:5'-3' DNA helicase activity"/>
    <property type="evidence" value="ECO:0007669"/>
    <property type="project" value="TreeGrafter"/>
</dbReference>
<dbReference type="Pfam" id="PF13086">
    <property type="entry name" value="AAA_11"/>
    <property type="match status" value="2"/>
</dbReference>
<proteinExistence type="inferred from homology"/>
<comment type="similarity">
    <text evidence="1">Belongs to the DNA2/NAM7 helicase family.</text>
</comment>
<dbReference type="InterPro" id="IPR025103">
    <property type="entry name" value="DUF4011"/>
</dbReference>
<dbReference type="InterPro" id="IPR041679">
    <property type="entry name" value="DNA2/NAM7-like_C"/>
</dbReference>
<evidence type="ECO:0000259" key="8">
    <source>
        <dbReference type="Pfam" id="PF13087"/>
    </source>
</evidence>
<dbReference type="InterPro" id="IPR047187">
    <property type="entry name" value="SF1_C_Upf1"/>
</dbReference>
<keyword evidence="3" id="KW-0378">Hydrolase</keyword>
<dbReference type="Pfam" id="PF13087">
    <property type="entry name" value="AAA_12"/>
    <property type="match status" value="1"/>
</dbReference>
<reference evidence="9" key="1">
    <citation type="submission" date="2020-09" db="EMBL/GenBank/DDBJ databases">
        <authorList>
            <person name="Kim M.K."/>
        </authorList>
    </citation>
    <scope>NUCLEOTIDE SEQUENCE</scope>
    <source>
        <strain evidence="9">BT704</strain>
    </source>
</reference>
<dbReference type="PANTHER" id="PTHR43788:SF8">
    <property type="entry name" value="DNA-BINDING PROTEIN SMUBP-2"/>
    <property type="match status" value="1"/>
</dbReference>
<keyword evidence="2" id="KW-0547">Nucleotide-binding</keyword>